<evidence type="ECO:0000259" key="4">
    <source>
        <dbReference type="PROSITE" id="PS51186"/>
    </source>
</evidence>
<evidence type="ECO:0000256" key="2">
    <source>
        <dbReference type="ARBA" id="ARBA00023315"/>
    </source>
</evidence>
<gene>
    <name evidence="5" type="ORF">HP550_20695</name>
</gene>
<name>A0A7Y6A704_9CELL</name>
<organism evidence="5 6">
    <name type="scientific">Cellulomonas humilata</name>
    <dbReference type="NCBI Taxonomy" id="144055"/>
    <lineage>
        <taxon>Bacteria</taxon>
        <taxon>Bacillati</taxon>
        <taxon>Actinomycetota</taxon>
        <taxon>Actinomycetes</taxon>
        <taxon>Micrococcales</taxon>
        <taxon>Cellulomonadaceae</taxon>
        <taxon>Cellulomonas</taxon>
    </lineage>
</organism>
<keyword evidence="1 5" id="KW-0808">Transferase</keyword>
<dbReference type="PANTHER" id="PTHR43877">
    <property type="entry name" value="AMINOALKYLPHOSPHONATE N-ACETYLTRANSFERASE-RELATED-RELATED"/>
    <property type="match status" value="1"/>
</dbReference>
<keyword evidence="2" id="KW-0012">Acyltransferase</keyword>
<evidence type="ECO:0000313" key="6">
    <source>
        <dbReference type="Proteomes" id="UP000565724"/>
    </source>
</evidence>
<dbReference type="InterPro" id="IPR016181">
    <property type="entry name" value="Acyl_CoA_acyltransferase"/>
</dbReference>
<evidence type="ECO:0000256" key="3">
    <source>
        <dbReference type="SAM" id="MobiDB-lite"/>
    </source>
</evidence>
<dbReference type="CDD" id="cd04301">
    <property type="entry name" value="NAT_SF"/>
    <property type="match status" value="1"/>
</dbReference>
<dbReference type="AlphaFoldDB" id="A0A7Y6A704"/>
<dbReference type="GO" id="GO:0016747">
    <property type="term" value="F:acyltransferase activity, transferring groups other than amino-acyl groups"/>
    <property type="evidence" value="ECO:0007669"/>
    <property type="project" value="InterPro"/>
</dbReference>
<protein>
    <submittedName>
        <fullName evidence="5">GNAT family N-acetyltransferase</fullName>
    </submittedName>
</protein>
<sequence length="239" mass="24959">MRLGVQVREALPGDLESLVALCLTARQEAGVGSQLCTDDADRLRDQLGALLAVPGGRVLLALLDDDPAGLLLARVVGAGPFTDVVSLDIEAVYVLPAARRRGLGHALLVGATTVAEEAGATELYSSPLPGSRGMQRFLARLGFAPAASHRVVTAAALQRKLAHDQGHTGAAGTVRRSGPRGLEDLIARRRQARAARQPVEEPVQAARASGADQGRASISMQVSRAVQTSRPPSSSTTTW</sequence>
<feature type="region of interest" description="Disordered" evidence="3">
    <location>
        <begin position="191"/>
        <end position="239"/>
    </location>
</feature>
<evidence type="ECO:0000313" key="5">
    <source>
        <dbReference type="EMBL" id="NUU19669.1"/>
    </source>
</evidence>
<dbReference type="PROSITE" id="PS51186">
    <property type="entry name" value="GNAT"/>
    <property type="match status" value="1"/>
</dbReference>
<dbReference type="Pfam" id="PF00583">
    <property type="entry name" value="Acetyltransf_1"/>
    <property type="match status" value="1"/>
</dbReference>
<proteinExistence type="predicted"/>
<dbReference type="InterPro" id="IPR050832">
    <property type="entry name" value="Bact_Acetyltransf"/>
</dbReference>
<accession>A0A7Y6A704</accession>
<dbReference type="Gene3D" id="3.40.630.30">
    <property type="match status" value="1"/>
</dbReference>
<dbReference type="SUPFAM" id="SSF55729">
    <property type="entry name" value="Acyl-CoA N-acyltransferases (Nat)"/>
    <property type="match status" value="1"/>
</dbReference>
<comment type="caution">
    <text evidence="5">The sequence shown here is derived from an EMBL/GenBank/DDBJ whole genome shotgun (WGS) entry which is preliminary data.</text>
</comment>
<evidence type="ECO:0000256" key="1">
    <source>
        <dbReference type="ARBA" id="ARBA00022679"/>
    </source>
</evidence>
<keyword evidence="6" id="KW-1185">Reference proteome</keyword>
<dbReference type="InterPro" id="IPR000182">
    <property type="entry name" value="GNAT_dom"/>
</dbReference>
<dbReference type="EMBL" id="JABMCI010000071">
    <property type="protein sequence ID" value="NUU19669.1"/>
    <property type="molecule type" value="Genomic_DNA"/>
</dbReference>
<feature type="domain" description="N-acetyltransferase" evidence="4">
    <location>
        <begin position="5"/>
        <end position="162"/>
    </location>
</feature>
<reference evidence="5 6" key="1">
    <citation type="submission" date="2020-05" db="EMBL/GenBank/DDBJ databases">
        <title>Genome Sequencing of Type Strains.</title>
        <authorList>
            <person name="Lemaire J.F."/>
            <person name="Inderbitzin P."/>
            <person name="Gregorio O.A."/>
            <person name="Collins S.B."/>
            <person name="Wespe N."/>
            <person name="Knight-Connoni V."/>
        </authorList>
    </citation>
    <scope>NUCLEOTIDE SEQUENCE [LARGE SCALE GENOMIC DNA]</scope>
    <source>
        <strain evidence="5 6">ATCC 25174</strain>
    </source>
</reference>
<dbReference type="Proteomes" id="UP000565724">
    <property type="component" value="Unassembled WGS sequence"/>
</dbReference>
<feature type="compositionally biased region" description="Low complexity" evidence="3">
    <location>
        <begin position="228"/>
        <end position="239"/>
    </location>
</feature>
<feature type="compositionally biased region" description="Polar residues" evidence="3">
    <location>
        <begin position="216"/>
        <end position="227"/>
    </location>
</feature>